<keyword evidence="8 14" id="KW-0574">Periplasm</keyword>
<feature type="binding site" description="covalent" evidence="16">
    <location>
        <position position="97"/>
    </location>
    <ligand>
        <name>heme c</name>
        <dbReference type="ChEBI" id="CHEBI:61717"/>
        <label>1</label>
    </ligand>
</feature>
<dbReference type="GO" id="GO:0042597">
    <property type="term" value="C:periplasmic space"/>
    <property type="evidence" value="ECO:0007669"/>
    <property type="project" value="UniProtKB-SubCell"/>
</dbReference>
<dbReference type="PIRSF" id="PIRSF038455">
    <property type="entry name" value="SoxA"/>
    <property type="match status" value="1"/>
</dbReference>
<comment type="cofactor">
    <cofactor evidence="16">
        <name>heme</name>
        <dbReference type="ChEBI" id="CHEBI:30413"/>
    </cofactor>
    <text evidence="16">Binds 2 heme groups per subunit.</text>
</comment>
<dbReference type="GO" id="GO:0016669">
    <property type="term" value="F:oxidoreductase activity, acting on a sulfur group of donors, cytochrome as acceptor"/>
    <property type="evidence" value="ECO:0007669"/>
    <property type="project" value="InterPro"/>
</dbReference>
<feature type="binding site" description="axial binding residue" evidence="17">
    <location>
        <position position="129"/>
    </location>
    <ligand>
        <name>heme c</name>
        <dbReference type="ChEBI" id="CHEBI:61717"/>
        <label>1</label>
    </ligand>
    <ligandPart>
        <name>Fe</name>
        <dbReference type="ChEBI" id="CHEBI:18248"/>
    </ligandPart>
</feature>
<dbReference type="SUPFAM" id="SSF46626">
    <property type="entry name" value="Cytochrome c"/>
    <property type="match status" value="2"/>
</dbReference>
<reference evidence="20 21" key="1">
    <citation type="submission" date="2015-08" db="EMBL/GenBank/DDBJ databases">
        <title>Complete genome sequence of Sulfurifustis variabilis.</title>
        <authorList>
            <person name="Miura A."/>
            <person name="Kojima H."/>
            <person name="Fukui M."/>
        </authorList>
    </citation>
    <scope>NUCLEOTIDE SEQUENCE [LARGE SCALE GENOMIC DNA]</scope>
    <source>
        <strain evidence="21">skN76</strain>
    </source>
</reference>
<evidence type="ECO:0000256" key="16">
    <source>
        <dbReference type="PIRSR" id="PIRSR038455-2"/>
    </source>
</evidence>
<keyword evidence="5 14" id="KW-0808">Transferase</keyword>
<evidence type="ECO:0000256" key="18">
    <source>
        <dbReference type="SAM" id="SignalP"/>
    </source>
</evidence>
<evidence type="ECO:0000256" key="10">
    <source>
        <dbReference type="ARBA" id="ARBA00023004"/>
    </source>
</evidence>
<dbReference type="OrthoDB" id="9808312at2"/>
<dbReference type="RefSeq" id="WP_096461939.1">
    <property type="nucleotide sequence ID" value="NZ_AP014936.1"/>
</dbReference>
<dbReference type="GO" id="GO:0070069">
    <property type="term" value="C:cytochrome complex"/>
    <property type="evidence" value="ECO:0007669"/>
    <property type="project" value="InterPro"/>
</dbReference>
<feature type="signal peptide" evidence="18">
    <location>
        <begin position="1"/>
        <end position="22"/>
    </location>
</feature>
<dbReference type="GO" id="GO:0046872">
    <property type="term" value="F:metal ion binding"/>
    <property type="evidence" value="ECO:0007669"/>
    <property type="project" value="UniProtKB-KW"/>
</dbReference>
<dbReference type="KEGG" id="sva:SVA_3002"/>
<keyword evidence="4 14" id="KW-0349">Heme</keyword>
<evidence type="ECO:0000256" key="2">
    <source>
        <dbReference type="ARBA" id="ARBA00011530"/>
    </source>
</evidence>
<dbReference type="EC" id="2.8.5.2" evidence="14"/>
<keyword evidence="21" id="KW-1185">Reference proteome</keyword>
<comment type="catalytic activity">
    <reaction evidence="13 14">
        <text>S-sulfanyl-L-cysteinyl-[SoxY protein] + thiosulfate + 2 Fe(III)-[cytochrome c] = S-(2-sulfodisulfanyl)-L-cysteinyl-[SoxY protein] + 2 Fe(II)-[cytochrome c] + 2 H(+)</text>
        <dbReference type="Rhea" id="RHEA:51224"/>
        <dbReference type="Rhea" id="RHEA-COMP:10350"/>
        <dbReference type="Rhea" id="RHEA-COMP:14399"/>
        <dbReference type="Rhea" id="RHEA-COMP:14689"/>
        <dbReference type="Rhea" id="RHEA-COMP:14690"/>
        <dbReference type="ChEBI" id="CHEBI:15378"/>
        <dbReference type="ChEBI" id="CHEBI:29033"/>
        <dbReference type="ChEBI" id="CHEBI:29034"/>
        <dbReference type="ChEBI" id="CHEBI:33542"/>
        <dbReference type="ChEBI" id="CHEBI:61963"/>
        <dbReference type="ChEBI" id="CHEBI:140664"/>
        <dbReference type="EC" id="2.8.5.2"/>
    </reaction>
</comment>
<dbReference type="GO" id="GO:0016740">
    <property type="term" value="F:transferase activity"/>
    <property type="evidence" value="ECO:0007669"/>
    <property type="project" value="UniProtKB-KW"/>
</dbReference>
<dbReference type="GO" id="GO:0009055">
    <property type="term" value="F:electron transfer activity"/>
    <property type="evidence" value="ECO:0007669"/>
    <property type="project" value="InterPro"/>
</dbReference>
<comment type="catalytic activity">
    <reaction evidence="12 14">
        <text>L-cysteinyl-[SoxY protein] + thiosulfate + 2 Fe(III)-[cytochrome c] = S-sulfosulfanyl-L-cysteinyl-[SoxY protein] + 2 Fe(II)-[cytochrome c] + 2 H(+)</text>
        <dbReference type="Rhea" id="RHEA:56720"/>
        <dbReference type="Rhea" id="RHEA-COMP:10350"/>
        <dbReference type="Rhea" id="RHEA-COMP:14328"/>
        <dbReference type="Rhea" id="RHEA-COMP:14399"/>
        <dbReference type="Rhea" id="RHEA-COMP:14691"/>
        <dbReference type="ChEBI" id="CHEBI:15378"/>
        <dbReference type="ChEBI" id="CHEBI:29033"/>
        <dbReference type="ChEBI" id="CHEBI:29034"/>
        <dbReference type="ChEBI" id="CHEBI:29950"/>
        <dbReference type="ChEBI" id="CHEBI:33542"/>
        <dbReference type="ChEBI" id="CHEBI:139321"/>
        <dbReference type="EC" id="2.8.5.2"/>
    </reaction>
</comment>
<keyword evidence="7 18" id="KW-0732">Signal</keyword>
<evidence type="ECO:0000256" key="3">
    <source>
        <dbReference type="ARBA" id="ARBA00022448"/>
    </source>
</evidence>
<dbReference type="InterPro" id="IPR036909">
    <property type="entry name" value="Cyt_c-like_dom_sf"/>
</dbReference>
<keyword evidence="10 14" id="KW-0408">Iron</keyword>
<evidence type="ECO:0000256" key="1">
    <source>
        <dbReference type="ARBA" id="ARBA00004418"/>
    </source>
</evidence>
<keyword evidence="9 14" id="KW-0249">Electron transport</keyword>
<evidence type="ECO:0000256" key="7">
    <source>
        <dbReference type="ARBA" id="ARBA00022729"/>
    </source>
</evidence>
<organism evidence="20 21">
    <name type="scientific">Sulfurifustis variabilis</name>
    <dbReference type="NCBI Taxonomy" id="1675686"/>
    <lineage>
        <taxon>Bacteria</taxon>
        <taxon>Pseudomonadati</taxon>
        <taxon>Pseudomonadota</taxon>
        <taxon>Gammaproteobacteria</taxon>
        <taxon>Acidiferrobacterales</taxon>
        <taxon>Acidiferrobacteraceae</taxon>
        <taxon>Sulfurifustis</taxon>
    </lineage>
</organism>
<evidence type="ECO:0000256" key="5">
    <source>
        <dbReference type="ARBA" id="ARBA00022679"/>
    </source>
</evidence>
<dbReference type="InterPro" id="IPR025710">
    <property type="entry name" value="SoxA"/>
</dbReference>
<evidence type="ECO:0000313" key="21">
    <source>
        <dbReference type="Proteomes" id="UP000218899"/>
    </source>
</evidence>
<keyword evidence="6 14" id="KW-0479">Metal-binding</keyword>
<evidence type="ECO:0000256" key="12">
    <source>
        <dbReference type="ARBA" id="ARBA00048077"/>
    </source>
</evidence>
<dbReference type="EMBL" id="AP014936">
    <property type="protein sequence ID" value="BAU49550.1"/>
    <property type="molecule type" value="Genomic_DNA"/>
</dbReference>
<proteinExistence type="inferred from homology"/>
<dbReference type="Proteomes" id="UP000218899">
    <property type="component" value="Chromosome"/>
</dbReference>
<feature type="active site" description="Cysteine persulfide intermediate" evidence="15">
    <location>
        <position position="249"/>
    </location>
</feature>
<evidence type="ECO:0000256" key="8">
    <source>
        <dbReference type="ARBA" id="ARBA00022764"/>
    </source>
</evidence>
<evidence type="ECO:0000256" key="4">
    <source>
        <dbReference type="ARBA" id="ARBA00022617"/>
    </source>
</evidence>
<dbReference type="Pfam" id="PF21342">
    <property type="entry name" value="SoxA-TsdA_cyt-c"/>
    <property type="match status" value="1"/>
</dbReference>
<comment type="subcellular location">
    <subcellularLocation>
        <location evidence="1 14">Periplasm</location>
    </subcellularLocation>
</comment>
<feature type="binding site" evidence="16">
    <location>
        <position position="245"/>
    </location>
    <ligand>
        <name>substrate</name>
    </ligand>
</feature>
<name>A0A1B4V7Q1_9GAMM</name>
<evidence type="ECO:0000256" key="6">
    <source>
        <dbReference type="ARBA" id="ARBA00022723"/>
    </source>
</evidence>
<dbReference type="GO" id="GO:0019417">
    <property type="term" value="P:sulfur oxidation"/>
    <property type="evidence" value="ECO:0007669"/>
    <property type="project" value="InterPro"/>
</dbReference>
<keyword evidence="3 14" id="KW-0813">Transport</keyword>
<feature type="domain" description="Cytochrome c" evidence="19">
    <location>
        <begin position="80"/>
        <end position="170"/>
    </location>
</feature>
<feature type="binding site" description="covalent" evidence="16">
    <location>
        <position position="204"/>
    </location>
    <ligand>
        <name>heme c</name>
        <dbReference type="ChEBI" id="CHEBI:61717"/>
        <label>2</label>
    </ligand>
</feature>
<dbReference type="AlphaFoldDB" id="A0A1B4V7Q1"/>
<dbReference type="Gene3D" id="1.10.760.10">
    <property type="entry name" value="Cytochrome c-like domain"/>
    <property type="match status" value="2"/>
</dbReference>
<dbReference type="GO" id="GO:0020037">
    <property type="term" value="F:heme binding"/>
    <property type="evidence" value="ECO:0007669"/>
    <property type="project" value="InterPro"/>
</dbReference>
<evidence type="ECO:0000256" key="11">
    <source>
        <dbReference type="ARBA" id="ARBA00025746"/>
    </source>
</evidence>
<feature type="chain" id="PRO_5008571419" description="SoxAX cytochrome complex subunit A" evidence="18">
    <location>
        <begin position="23"/>
        <end position="288"/>
    </location>
</feature>
<evidence type="ECO:0000256" key="13">
    <source>
        <dbReference type="ARBA" id="ARBA00048423"/>
    </source>
</evidence>
<protein>
    <recommendedName>
        <fullName evidence="14">SoxAX cytochrome complex subunit A</fullName>
        <ecNumber evidence="14">2.8.5.2</ecNumber>
    </recommendedName>
    <alternativeName>
        <fullName evidence="14">Protein SoxA</fullName>
    </alternativeName>
    <alternativeName>
        <fullName evidence="14">Sulfur oxidizing protein A</fullName>
    </alternativeName>
    <alternativeName>
        <fullName evidence="14">Thiosulfate-oxidizing multienzyme system protein SoxA</fullName>
    </alternativeName>
</protein>
<accession>A0A1B4V7Q1</accession>
<comment type="similarity">
    <text evidence="11 14">Belongs to the SoxA family.</text>
</comment>
<dbReference type="InterPro" id="IPR009056">
    <property type="entry name" value="Cyt_c-like_dom"/>
</dbReference>
<sequence>MKKIMILIAALGVAGSASLVQADPAADLKQFREFFKKKFPTVKFDDYAIGLYALPGMDDYRDQWRAIEEFPPYEIELEAGQKEWNTPFKNGKTYASCFKNGGKNIAQHYPYWDEGSKQVRTAEMDIVDCLKKNGEVRPFMEADLSKDKKARNQLASLTAAFYELSKGQRVAIDLSKPGAVQAYEEGKKFWWQRRGQLNFSCSNCHMDLAGKNFGGNQPLSAALGHPVGWPAYRLVWGQLETIHHRYRTCNSQSRAKPFKHGDKIYDHLQLYETYLSSGLPLMAPSLRN</sequence>
<evidence type="ECO:0000259" key="19">
    <source>
        <dbReference type="Pfam" id="PF21342"/>
    </source>
</evidence>
<evidence type="ECO:0000256" key="15">
    <source>
        <dbReference type="PIRSR" id="PIRSR038455-1"/>
    </source>
</evidence>
<comment type="subunit">
    <text evidence="2 14">Heterodimer of SoxA and SoxX.</text>
</comment>
<feature type="binding site" description="covalent" evidence="16">
    <location>
        <position position="201"/>
    </location>
    <ligand>
        <name>heme c</name>
        <dbReference type="ChEBI" id="CHEBI:61717"/>
        <label>2</label>
    </ligand>
</feature>
<feature type="binding site" description="axial binding residue" evidence="17">
    <location>
        <position position="249"/>
    </location>
    <ligand>
        <name>heme c</name>
        <dbReference type="ChEBI" id="CHEBI:61717"/>
        <label>2</label>
    </ligand>
    <ligandPart>
        <name>Fe</name>
        <dbReference type="ChEBI" id="CHEBI:18248"/>
    </ligandPart>
</feature>
<gene>
    <name evidence="20" type="ORF">SVA_3002</name>
</gene>
<evidence type="ECO:0000256" key="9">
    <source>
        <dbReference type="ARBA" id="ARBA00022982"/>
    </source>
</evidence>
<dbReference type="NCBIfam" id="TIGR04484">
    <property type="entry name" value="thiosulf_SoxA"/>
    <property type="match status" value="1"/>
</dbReference>
<evidence type="ECO:0000313" key="20">
    <source>
        <dbReference type="EMBL" id="BAU49550.1"/>
    </source>
</evidence>
<evidence type="ECO:0000256" key="17">
    <source>
        <dbReference type="PIRSR" id="PIRSR038455-3"/>
    </source>
</evidence>
<feature type="binding site" description="axial binding residue" evidence="17">
    <location>
        <position position="205"/>
    </location>
    <ligand>
        <name>heme c</name>
        <dbReference type="ChEBI" id="CHEBI:61717"/>
        <label>2</label>
    </ligand>
    <ligandPart>
        <name>Fe</name>
        <dbReference type="ChEBI" id="CHEBI:18248"/>
    </ligandPart>
</feature>
<evidence type="ECO:0000256" key="14">
    <source>
        <dbReference type="PIRNR" id="PIRNR038455"/>
    </source>
</evidence>